<sequence length="92" mass="10827">MKPQAAKFFNCDKCDAKFTRADALRRHGRKKHMETYAYRITCSVCDAEVANHRQLAAHAQLEHAIEEDDYSVHKITFNNVNDYKVEEFQFLF</sequence>
<gene>
    <name evidence="3" type="ORF">CGOC_LOCUS12436</name>
</gene>
<dbReference type="OrthoDB" id="8953942at2759"/>
<keyword evidence="1" id="KW-0479">Metal-binding</keyword>
<dbReference type="InterPro" id="IPR013087">
    <property type="entry name" value="Znf_C2H2_type"/>
</dbReference>
<evidence type="ECO:0000256" key="1">
    <source>
        <dbReference type="PROSITE-ProRule" id="PRU00042"/>
    </source>
</evidence>
<evidence type="ECO:0000313" key="3">
    <source>
        <dbReference type="EMBL" id="VDN33633.1"/>
    </source>
</evidence>
<proteinExistence type="predicted"/>
<evidence type="ECO:0000313" key="4">
    <source>
        <dbReference type="Proteomes" id="UP000271889"/>
    </source>
</evidence>
<dbReference type="InterPro" id="IPR036236">
    <property type="entry name" value="Znf_C2H2_sf"/>
</dbReference>
<dbReference type="PROSITE" id="PS50157">
    <property type="entry name" value="ZINC_FINGER_C2H2_2"/>
    <property type="match status" value="1"/>
</dbReference>
<keyword evidence="1" id="KW-0863">Zinc-finger</keyword>
<dbReference type="AlphaFoldDB" id="A0A3P7N9M2"/>
<keyword evidence="1" id="KW-0862">Zinc</keyword>
<dbReference type="PANTHER" id="PTHR33936:SF24">
    <property type="entry name" value="C2H2-TYPE DOMAIN-CONTAINING PROTEIN"/>
    <property type="match status" value="1"/>
</dbReference>
<keyword evidence="4" id="KW-1185">Reference proteome</keyword>
<reference evidence="3 4" key="1">
    <citation type="submission" date="2018-11" db="EMBL/GenBank/DDBJ databases">
        <authorList>
            <consortium name="Pathogen Informatics"/>
        </authorList>
    </citation>
    <scope>NUCLEOTIDE SEQUENCE [LARGE SCALE GENOMIC DNA]</scope>
</reference>
<feature type="domain" description="C2H2-type" evidence="2">
    <location>
        <begin position="9"/>
        <end position="37"/>
    </location>
</feature>
<dbReference type="SUPFAM" id="SSF57667">
    <property type="entry name" value="beta-beta-alpha zinc fingers"/>
    <property type="match status" value="1"/>
</dbReference>
<dbReference type="SMART" id="SM00355">
    <property type="entry name" value="ZnF_C2H2"/>
    <property type="match status" value="2"/>
</dbReference>
<dbReference type="Gene3D" id="3.30.160.60">
    <property type="entry name" value="Classic Zinc Finger"/>
    <property type="match status" value="1"/>
</dbReference>
<evidence type="ECO:0000259" key="2">
    <source>
        <dbReference type="PROSITE" id="PS50157"/>
    </source>
</evidence>
<organism evidence="3 4">
    <name type="scientific">Cylicostephanus goldi</name>
    <name type="common">Nematode worm</name>
    <dbReference type="NCBI Taxonomy" id="71465"/>
    <lineage>
        <taxon>Eukaryota</taxon>
        <taxon>Metazoa</taxon>
        <taxon>Ecdysozoa</taxon>
        <taxon>Nematoda</taxon>
        <taxon>Chromadorea</taxon>
        <taxon>Rhabditida</taxon>
        <taxon>Rhabditina</taxon>
        <taxon>Rhabditomorpha</taxon>
        <taxon>Strongyloidea</taxon>
        <taxon>Strongylidae</taxon>
        <taxon>Cylicostephanus</taxon>
    </lineage>
</organism>
<name>A0A3P7N9M2_CYLGO</name>
<dbReference type="GO" id="GO:0008270">
    <property type="term" value="F:zinc ion binding"/>
    <property type="evidence" value="ECO:0007669"/>
    <property type="project" value="UniProtKB-KW"/>
</dbReference>
<dbReference type="PROSITE" id="PS00028">
    <property type="entry name" value="ZINC_FINGER_C2H2_1"/>
    <property type="match status" value="2"/>
</dbReference>
<dbReference type="EMBL" id="UYRV01123126">
    <property type="protein sequence ID" value="VDN33633.1"/>
    <property type="molecule type" value="Genomic_DNA"/>
</dbReference>
<accession>A0A3P7N9M2</accession>
<dbReference type="Proteomes" id="UP000271889">
    <property type="component" value="Unassembled WGS sequence"/>
</dbReference>
<dbReference type="PANTHER" id="PTHR33936">
    <property type="entry name" value="PROTEIN CBG17840"/>
    <property type="match status" value="1"/>
</dbReference>
<dbReference type="Pfam" id="PF00096">
    <property type="entry name" value="zf-C2H2"/>
    <property type="match status" value="1"/>
</dbReference>
<dbReference type="InterPro" id="IPR052797">
    <property type="entry name" value="RegFact_GeneExpr_CellDeath"/>
</dbReference>
<protein>
    <recommendedName>
        <fullName evidence="2">C2H2-type domain-containing protein</fullName>
    </recommendedName>
</protein>